<dbReference type="InterPro" id="IPR016181">
    <property type="entry name" value="Acyl_CoA_acyltransferase"/>
</dbReference>
<proteinExistence type="predicted"/>
<keyword evidence="2" id="KW-0808">Transferase</keyword>
<accession>A0A1A8XV45</accession>
<dbReference type="EMBL" id="FLQY01000200">
    <property type="protein sequence ID" value="SBT08462.1"/>
    <property type="molecule type" value="Genomic_DNA"/>
</dbReference>
<sequence>MRELTSGTIVGTTRYYDIVPVIDRVEIGFTWYGKRWQRGLINTGCKLLLLGHAFDSLGCEVVGFRTDILNLVSQRAIEALGARKDGVIRHHQLRRDGTVRDTVIYSILASEWPDVKRQLELRLARHGSAPS</sequence>
<keyword evidence="3" id="KW-1185">Reference proteome</keyword>
<evidence type="ECO:0000313" key="3">
    <source>
        <dbReference type="Proteomes" id="UP000199600"/>
    </source>
</evidence>
<dbReference type="AlphaFoldDB" id="A0A1A8XV45"/>
<protein>
    <submittedName>
        <fullName evidence="2">GCN5-related N-acetyltransferase</fullName>
    </submittedName>
</protein>
<feature type="domain" description="N-acetyltransferase" evidence="1">
    <location>
        <begin position="6"/>
        <end position="83"/>
    </location>
</feature>
<dbReference type="GO" id="GO:0016747">
    <property type="term" value="F:acyltransferase activity, transferring groups other than amino-acyl groups"/>
    <property type="evidence" value="ECO:0007669"/>
    <property type="project" value="InterPro"/>
</dbReference>
<dbReference type="InterPro" id="IPR000182">
    <property type="entry name" value="GNAT_dom"/>
</dbReference>
<organism evidence="2 3">
    <name type="scientific">Candidatus Propionivibrio aalborgensis</name>
    <dbReference type="NCBI Taxonomy" id="1860101"/>
    <lineage>
        <taxon>Bacteria</taxon>
        <taxon>Pseudomonadati</taxon>
        <taxon>Pseudomonadota</taxon>
        <taxon>Betaproteobacteria</taxon>
        <taxon>Rhodocyclales</taxon>
        <taxon>Rhodocyclaceae</taxon>
        <taxon>Propionivibrio</taxon>
    </lineage>
</organism>
<dbReference type="SUPFAM" id="SSF55729">
    <property type="entry name" value="Acyl-CoA N-acyltransferases (Nat)"/>
    <property type="match status" value="1"/>
</dbReference>
<dbReference type="Pfam" id="PF13302">
    <property type="entry name" value="Acetyltransf_3"/>
    <property type="match status" value="1"/>
</dbReference>
<dbReference type="PANTHER" id="PTHR43610:SF1">
    <property type="entry name" value="N-ACETYLTRANSFERASE DOMAIN-CONTAINING PROTEIN"/>
    <property type="match status" value="1"/>
</dbReference>
<gene>
    <name evidence="2" type="ORF">PROAA_2790001</name>
</gene>
<dbReference type="PANTHER" id="PTHR43610">
    <property type="entry name" value="BLL6696 PROTEIN"/>
    <property type="match status" value="1"/>
</dbReference>
<evidence type="ECO:0000313" key="2">
    <source>
        <dbReference type="EMBL" id="SBT08462.1"/>
    </source>
</evidence>
<name>A0A1A8XV45_9RHOO</name>
<evidence type="ECO:0000259" key="1">
    <source>
        <dbReference type="Pfam" id="PF13302"/>
    </source>
</evidence>
<reference evidence="2 3" key="1">
    <citation type="submission" date="2016-06" db="EMBL/GenBank/DDBJ databases">
        <authorList>
            <person name="Kjaerup R.B."/>
            <person name="Dalgaard T.S."/>
            <person name="Juul-Madsen H.R."/>
        </authorList>
    </citation>
    <scope>NUCLEOTIDE SEQUENCE [LARGE SCALE GENOMIC DNA]</scope>
    <source>
        <strain evidence="2">2</strain>
    </source>
</reference>
<dbReference type="Proteomes" id="UP000199600">
    <property type="component" value="Unassembled WGS sequence"/>
</dbReference>
<dbReference type="Gene3D" id="3.40.630.30">
    <property type="match status" value="1"/>
</dbReference>